<gene>
    <name evidence="1" type="ORF">AXX12_13550</name>
</gene>
<evidence type="ECO:0000313" key="1">
    <source>
        <dbReference type="EMBL" id="KYZ75189.1"/>
    </source>
</evidence>
<organism evidence="1 2">
    <name type="scientific">Anaerosporomusa subterranea</name>
    <dbReference type="NCBI Taxonomy" id="1794912"/>
    <lineage>
        <taxon>Bacteria</taxon>
        <taxon>Bacillati</taxon>
        <taxon>Bacillota</taxon>
        <taxon>Negativicutes</taxon>
        <taxon>Acetonemataceae</taxon>
        <taxon>Anaerosporomusa</taxon>
    </lineage>
</organism>
<evidence type="ECO:0000313" key="2">
    <source>
        <dbReference type="Proteomes" id="UP000076268"/>
    </source>
</evidence>
<dbReference type="OrthoDB" id="5431961at2"/>
<dbReference type="Proteomes" id="UP000076268">
    <property type="component" value="Unassembled WGS sequence"/>
</dbReference>
<protein>
    <submittedName>
        <fullName evidence="1">Uncharacterized protein</fullName>
    </submittedName>
</protein>
<dbReference type="RefSeq" id="WP_066244740.1">
    <property type="nucleotide sequence ID" value="NZ_LSGP01000025.1"/>
</dbReference>
<sequence length="82" mass="9595">MKLFVWRHNRKFHSYSMINEPNVHQDLYTDAVAIVAAETLERALELLAAQEKGWLVEDIRRLIPKVFNCDHEGIIFEDVRGS</sequence>
<accession>A0A154BMI9</accession>
<reference evidence="1 2" key="1">
    <citation type="submission" date="2016-02" db="EMBL/GenBank/DDBJ databases">
        <title>Anaerosporomusa subterraneum gen. nov., sp. nov., a spore-forming obligate anaerobe isolated from saprolite.</title>
        <authorList>
            <person name="Choi J.K."/>
            <person name="Shah M."/>
            <person name="Yee N."/>
        </authorList>
    </citation>
    <scope>NUCLEOTIDE SEQUENCE [LARGE SCALE GENOMIC DNA]</scope>
    <source>
        <strain evidence="1 2">RU4</strain>
    </source>
</reference>
<dbReference type="AlphaFoldDB" id="A0A154BMI9"/>
<comment type="caution">
    <text evidence="1">The sequence shown here is derived from an EMBL/GenBank/DDBJ whole genome shotgun (WGS) entry which is preliminary data.</text>
</comment>
<name>A0A154BMI9_ANASB</name>
<dbReference type="EMBL" id="LSGP01000025">
    <property type="protein sequence ID" value="KYZ75189.1"/>
    <property type="molecule type" value="Genomic_DNA"/>
</dbReference>
<proteinExistence type="predicted"/>
<keyword evidence="2" id="KW-1185">Reference proteome</keyword>